<feature type="compositionally biased region" description="Low complexity" evidence="7">
    <location>
        <begin position="273"/>
        <end position="300"/>
    </location>
</feature>
<evidence type="ECO:0000313" key="10">
    <source>
        <dbReference type="Proteomes" id="UP000674416"/>
    </source>
</evidence>
<dbReference type="InterPro" id="IPR051202">
    <property type="entry name" value="Peptidase_C40"/>
</dbReference>
<keyword evidence="10" id="KW-1185">Reference proteome</keyword>
<accession>A0ABS4D2W5</accession>
<evidence type="ECO:0000256" key="6">
    <source>
        <dbReference type="SAM" id="Coils"/>
    </source>
</evidence>
<evidence type="ECO:0000256" key="5">
    <source>
        <dbReference type="ARBA" id="ARBA00022807"/>
    </source>
</evidence>
<evidence type="ECO:0000256" key="1">
    <source>
        <dbReference type="ARBA" id="ARBA00007074"/>
    </source>
</evidence>
<dbReference type="EMBL" id="JAFDST010000008">
    <property type="protein sequence ID" value="MBP1083946.1"/>
    <property type="molecule type" value="Genomic_DNA"/>
</dbReference>
<dbReference type="Pfam" id="PF00877">
    <property type="entry name" value="NLPC_P60"/>
    <property type="match status" value="1"/>
</dbReference>
<name>A0ABS4D2W5_9BACI</name>
<dbReference type="SUPFAM" id="SSF54001">
    <property type="entry name" value="Cysteine proteinases"/>
    <property type="match status" value="1"/>
</dbReference>
<dbReference type="Gene3D" id="6.10.250.3150">
    <property type="match status" value="1"/>
</dbReference>
<gene>
    <name evidence="9" type="ORF">JOC74_004493</name>
</gene>
<dbReference type="PROSITE" id="PS51935">
    <property type="entry name" value="NLPC_P60"/>
    <property type="match status" value="1"/>
</dbReference>
<feature type="region of interest" description="Disordered" evidence="7">
    <location>
        <begin position="224"/>
        <end position="249"/>
    </location>
</feature>
<feature type="compositionally biased region" description="Polar residues" evidence="7">
    <location>
        <begin position="233"/>
        <end position="242"/>
    </location>
</feature>
<feature type="region of interest" description="Disordered" evidence="7">
    <location>
        <begin position="272"/>
        <end position="308"/>
    </location>
</feature>
<feature type="coiled-coil region" evidence="6">
    <location>
        <begin position="31"/>
        <end position="132"/>
    </location>
</feature>
<evidence type="ECO:0000256" key="2">
    <source>
        <dbReference type="ARBA" id="ARBA00022670"/>
    </source>
</evidence>
<dbReference type="PANTHER" id="PTHR47053:SF1">
    <property type="entry name" value="MUREIN DD-ENDOPEPTIDASE MEPH-RELATED"/>
    <property type="match status" value="1"/>
</dbReference>
<keyword evidence="4" id="KW-0378">Hydrolase</keyword>
<dbReference type="InterPro" id="IPR000064">
    <property type="entry name" value="NLP_P60_dom"/>
</dbReference>
<evidence type="ECO:0000256" key="7">
    <source>
        <dbReference type="SAM" id="MobiDB-lite"/>
    </source>
</evidence>
<keyword evidence="3" id="KW-0732">Signal</keyword>
<keyword evidence="5" id="KW-0788">Thiol protease</keyword>
<evidence type="ECO:0000256" key="3">
    <source>
        <dbReference type="ARBA" id="ARBA00022729"/>
    </source>
</evidence>
<sequence length="443" mass="48198">MNVKKKIITIGLVSVIGTSGLILPFGNTASATNIQEKKQEIERKKSDVDNSISEKKAEIEKFKEDLKKIQKEIMALDTKALDTSSKIENKKDENEETKQQIEKLKAEIKETEERIEKRNKVLQERVRTMQENGGSLGYIDVLLGSESFGDFINRASAVTTIVSADKDLLAAQEEDKKKLQVSESDLNSKLEKIQNTLSELEGLQAELDKQMEDQDALFASMEDKQKAAEKELSNLNSKSNALADQAASVKQEEQQLKEAQKAALAEVEEETAAEASAKVTSTSSEKTSKPAAKTASAPVVQDSAPSGNKSQIIENAISSGMSIVGRAPYVFGGGRSASDIANRRFDCSSFVRWAYDQGGLQLGNGYAATTDTLVGKGRSVSTSEMKRGDLVFFDTYKTNGHVGIYLGNGKFLNSNSSDGVSVDSMSSSYWGGHFSGVVKRVVE</sequence>
<comment type="caution">
    <text evidence="9">The sequence shown here is derived from an EMBL/GenBank/DDBJ whole genome shotgun (WGS) entry which is preliminary data.</text>
</comment>
<keyword evidence="2" id="KW-0645">Protease</keyword>
<evidence type="ECO:0000259" key="8">
    <source>
        <dbReference type="PROSITE" id="PS51935"/>
    </source>
</evidence>
<protein>
    <submittedName>
        <fullName evidence="9">Peptidoglycan hydrolase CwlO-like protein</fullName>
    </submittedName>
</protein>
<dbReference type="InterPro" id="IPR057309">
    <property type="entry name" value="PcsB_CC"/>
</dbReference>
<reference evidence="9 10" key="1">
    <citation type="submission" date="2021-01" db="EMBL/GenBank/DDBJ databases">
        <title>Genomic Encyclopedia of Type Strains, Phase IV (KMG-IV): sequencing the most valuable type-strain genomes for metagenomic binning, comparative biology and taxonomic classification.</title>
        <authorList>
            <person name="Goeker M."/>
        </authorList>
    </citation>
    <scope>NUCLEOTIDE SEQUENCE [LARGE SCALE GENOMIC DNA]</scope>
    <source>
        <strain evidence="9 10">DSM 103394</strain>
    </source>
</reference>
<dbReference type="Gene3D" id="3.90.1720.10">
    <property type="entry name" value="endopeptidase domain like (from Nostoc punctiforme)"/>
    <property type="match status" value="1"/>
</dbReference>
<evidence type="ECO:0000313" key="9">
    <source>
        <dbReference type="EMBL" id="MBP1083946.1"/>
    </source>
</evidence>
<feature type="domain" description="NlpC/P60" evidence="8">
    <location>
        <begin position="310"/>
        <end position="441"/>
    </location>
</feature>
<dbReference type="Pfam" id="PF24568">
    <property type="entry name" value="CC_PcsB"/>
    <property type="match status" value="1"/>
</dbReference>
<comment type="similarity">
    <text evidence="1">Belongs to the peptidase C40 family.</text>
</comment>
<proteinExistence type="inferred from homology"/>
<organism evidence="9 10">
    <name type="scientific">Bacillus capparidis</name>
    <dbReference type="NCBI Taxonomy" id="1840411"/>
    <lineage>
        <taxon>Bacteria</taxon>
        <taxon>Bacillati</taxon>
        <taxon>Bacillota</taxon>
        <taxon>Bacilli</taxon>
        <taxon>Bacillales</taxon>
        <taxon>Bacillaceae</taxon>
        <taxon>Bacillus</taxon>
    </lineage>
</organism>
<dbReference type="InterPro" id="IPR038765">
    <property type="entry name" value="Papain-like_cys_pep_sf"/>
</dbReference>
<evidence type="ECO:0000256" key="4">
    <source>
        <dbReference type="ARBA" id="ARBA00022801"/>
    </source>
</evidence>
<dbReference type="Proteomes" id="UP000674416">
    <property type="component" value="Unassembled WGS sequence"/>
</dbReference>
<keyword evidence="6" id="KW-0175">Coiled coil</keyword>
<dbReference type="PANTHER" id="PTHR47053">
    <property type="entry name" value="MUREIN DD-ENDOPEPTIDASE MEPH-RELATED"/>
    <property type="match status" value="1"/>
</dbReference>